<keyword evidence="1" id="KW-1133">Transmembrane helix</keyword>
<dbReference type="EMBL" id="JBHSPH010000010">
    <property type="protein sequence ID" value="MFC5864575.1"/>
    <property type="molecule type" value="Genomic_DNA"/>
</dbReference>
<feature type="transmembrane region" description="Helical" evidence="1">
    <location>
        <begin position="28"/>
        <end position="46"/>
    </location>
</feature>
<reference evidence="3" key="1">
    <citation type="journal article" date="2019" name="Int. J. Syst. Evol. Microbiol.">
        <title>The Global Catalogue of Microorganisms (GCM) 10K type strain sequencing project: providing services to taxonomists for standard genome sequencing and annotation.</title>
        <authorList>
            <consortium name="The Broad Institute Genomics Platform"/>
            <consortium name="The Broad Institute Genome Sequencing Center for Infectious Disease"/>
            <person name="Wu L."/>
            <person name="Ma J."/>
        </authorList>
    </citation>
    <scope>NUCLEOTIDE SEQUENCE [LARGE SCALE GENOMIC DNA]</scope>
    <source>
        <strain evidence="3">JCM 4087</strain>
    </source>
</reference>
<sequence>MSERIANSVEHPILELTDENVAAMLRRVVRLTAGLGVAAALVLWVVSGWQTAALFAVGATISIGSIYEWARLIRMVMARMDRFEQIDQIDQMEGKSDAQPANARRVGLGPVVVILLFLMRLTIAGVAIYVSLKCFHGSPIALLCGLGLALAGLVWEAMRVLRG</sequence>
<evidence type="ECO:0008006" key="4">
    <source>
        <dbReference type="Google" id="ProtNLM"/>
    </source>
</evidence>
<keyword evidence="1" id="KW-0812">Transmembrane</keyword>
<organism evidence="2 3">
    <name type="scientific">Acidicapsa dinghuensis</name>
    <dbReference type="NCBI Taxonomy" id="2218256"/>
    <lineage>
        <taxon>Bacteria</taxon>
        <taxon>Pseudomonadati</taxon>
        <taxon>Acidobacteriota</taxon>
        <taxon>Terriglobia</taxon>
        <taxon>Terriglobales</taxon>
        <taxon>Acidobacteriaceae</taxon>
        <taxon>Acidicapsa</taxon>
    </lineage>
</organism>
<evidence type="ECO:0000256" key="1">
    <source>
        <dbReference type="SAM" id="Phobius"/>
    </source>
</evidence>
<accession>A0ABW1EK46</accession>
<dbReference type="Proteomes" id="UP001596091">
    <property type="component" value="Unassembled WGS sequence"/>
</dbReference>
<gene>
    <name evidence="2" type="ORF">ACFPT7_19865</name>
</gene>
<keyword evidence="1" id="KW-0472">Membrane</keyword>
<protein>
    <recommendedName>
        <fullName evidence="4">DUF202 domain-containing protein</fullName>
    </recommendedName>
</protein>
<name>A0ABW1EK46_9BACT</name>
<comment type="caution">
    <text evidence="2">The sequence shown here is derived from an EMBL/GenBank/DDBJ whole genome shotgun (WGS) entry which is preliminary data.</text>
</comment>
<proteinExistence type="predicted"/>
<dbReference type="RefSeq" id="WP_263332950.1">
    <property type="nucleotide sequence ID" value="NZ_JAGSYH010000001.1"/>
</dbReference>
<feature type="transmembrane region" description="Helical" evidence="1">
    <location>
        <begin position="138"/>
        <end position="158"/>
    </location>
</feature>
<evidence type="ECO:0000313" key="3">
    <source>
        <dbReference type="Proteomes" id="UP001596091"/>
    </source>
</evidence>
<feature type="transmembrane region" description="Helical" evidence="1">
    <location>
        <begin position="111"/>
        <end position="132"/>
    </location>
</feature>
<keyword evidence="3" id="KW-1185">Reference proteome</keyword>
<feature type="transmembrane region" description="Helical" evidence="1">
    <location>
        <begin position="52"/>
        <end position="70"/>
    </location>
</feature>
<evidence type="ECO:0000313" key="2">
    <source>
        <dbReference type="EMBL" id="MFC5864575.1"/>
    </source>
</evidence>